<gene>
    <name evidence="2" type="primary">RE1_84</name>
    <name evidence="2" type="ORF">CK203_019042</name>
</gene>
<name>A0A438IR58_VITVI</name>
<dbReference type="Gramene" id="Vitis05g00030.t01">
    <property type="protein sequence ID" value="Vitis05g00030.t01.CDS"/>
    <property type="gene ID" value="Vitis05g00030"/>
</dbReference>
<evidence type="ECO:0000313" key="2">
    <source>
        <dbReference type="EMBL" id="RVW99204.1"/>
    </source>
</evidence>
<feature type="region of interest" description="Disordered" evidence="1">
    <location>
        <begin position="249"/>
        <end position="309"/>
    </location>
</feature>
<dbReference type="EMBL" id="QGNW01000089">
    <property type="protein sequence ID" value="RVW99204.1"/>
    <property type="molecule type" value="Genomic_DNA"/>
</dbReference>
<dbReference type="PANTHER" id="PTHR47481:SF9">
    <property type="entry name" value="RETROTRANSPOSON GAG DOMAIN-CONTAINING PROTEIN"/>
    <property type="match status" value="1"/>
</dbReference>
<evidence type="ECO:0000256" key="1">
    <source>
        <dbReference type="SAM" id="MobiDB-lite"/>
    </source>
</evidence>
<proteinExistence type="predicted"/>
<dbReference type="PANTHER" id="PTHR47481">
    <property type="match status" value="1"/>
</dbReference>
<dbReference type="OrthoDB" id="1912561at2759"/>
<evidence type="ECO:0000313" key="3">
    <source>
        <dbReference type="Proteomes" id="UP000288805"/>
    </source>
</evidence>
<dbReference type="KEGG" id="vvi:109122583"/>
<comment type="caution">
    <text evidence="2">The sequence shown here is derived from an EMBL/GenBank/DDBJ whole genome shotgun (WGS) entry which is preliminary data.</text>
</comment>
<dbReference type="Proteomes" id="UP000288805">
    <property type="component" value="Unassembled WGS sequence"/>
</dbReference>
<organism evidence="2 3">
    <name type="scientific">Vitis vinifera</name>
    <name type="common">Grape</name>
    <dbReference type="NCBI Taxonomy" id="29760"/>
    <lineage>
        <taxon>Eukaryota</taxon>
        <taxon>Viridiplantae</taxon>
        <taxon>Streptophyta</taxon>
        <taxon>Embryophyta</taxon>
        <taxon>Tracheophyta</taxon>
        <taxon>Spermatophyta</taxon>
        <taxon>Magnoliopsida</taxon>
        <taxon>eudicotyledons</taxon>
        <taxon>Gunneridae</taxon>
        <taxon>Pentapetalae</taxon>
        <taxon>rosids</taxon>
        <taxon>Vitales</taxon>
        <taxon>Vitaceae</taxon>
        <taxon>Viteae</taxon>
        <taxon>Vitis</taxon>
    </lineage>
</organism>
<protein>
    <submittedName>
        <fullName evidence="2">Retrovirus-related Pol polyprotein from transposon RE1</fullName>
    </submittedName>
</protein>
<dbReference type="Pfam" id="PF14223">
    <property type="entry name" value="Retrotran_gag_2"/>
    <property type="match status" value="1"/>
</dbReference>
<feature type="compositionally biased region" description="Polar residues" evidence="1">
    <location>
        <begin position="264"/>
        <end position="309"/>
    </location>
</feature>
<dbReference type="AlphaFoldDB" id="A0A438IR58"/>
<reference evidence="2 3" key="1">
    <citation type="journal article" date="2018" name="PLoS Genet.">
        <title>Population sequencing reveals clonal diversity and ancestral inbreeding in the grapevine cultivar Chardonnay.</title>
        <authorList>
            <person name="Roach M.J."/>
            <person name="Johnson D.L."/>
            <person name="Bohlmann J."/>
            <person name="van Vuuren H.J."/>
            <person name="Jones S.J."/>
            <person name="Pretorius I.S."/>
            <person name="Schmidt S.A."/>
            <person name="Borneman A.R."/>
        </authorList>
    </citation>
    <scope>NUCLEOTIDE SEQUENCE [LARGE SCALE GENOMIC DNA]</scope>
    <source>
        <strain evidence="3">cv. Chardonnay</strain>
        <tissue evidence="2">Leaf</tissue>
    </source>
</reference>
<sequence>MADEFSSSSANPIVLTTGNTLLSQPNTLISINVATQMSFKLSKMNYASWRTQFTNLLFGYDLLGFLNGTTPCPPETILQSGFTTPISNPECKLWKRQDRLILHAILASVTWVVSPLISSATTSHEAWQKLEITFANRLRTRMLSLRNIMMKTTKGSQSIAEYMQTIKIITDDLAFMGYPLSEDEIILHVFNGLDNDFKEISAAIRARDSPVTFEELHDKLQDQETLLKQDDTSKEAPPIIAQFHHKFSNHKGNSEKSGGHPGGNFNNKGSTNNFGNRNIFDNQGKNIVQGNKNLSNQGNHHPQQHFNSSQYSWCPNNGTNQRRIICQLCDKAGHSAKVCHSRPPSRFSP</sequence>
<accession>A0A438IR58</accession>